<dbReference type="Pfam" id="PF00067">
    <property type="entry name" value="p450"/>
    <property type="match status" value="2"/>
</dbReference>
<evidence type="ECO:0000313" key="4">
    <source>
        <dbReference type="EMBL" id="KAF2294025.1"/>
    </source>
</evidence>
<keyword evidence="2 3" id="KW-0479">Metal-binding</keyword>
<accession>A0A6A6L0Y9</accession>
<dbReference type="GO" id="GO:0004497">
    <property type="term" value="F:monooxygenase activity"/>
    <property type="evidence" value="ECO:0007669"/>
    <property type="project" value="UniProtKB-KW"/>
</dbReference>
<dbReference type="PANTHER" id="PTHR47950">
    <property type="entry name" value="CYTOCHROME P450, FAMILY 76, SUBFAMILY C, POLYPEPTIDE 5-RELATED"/>
    <property type="match status" value="1"/>
</dbReference>
<evidence type="ECO:0000313" key="5">
    <source>
        <dbReference type="Proteomes" id="UP000467840"/>
    </source>
</evidence>
<dbReference type="InterPro" id="IPR002401">
    <property type="entry name" value="Cyt_P450_E_grp-I"/>
</dbReference>
<keyword evidence="5" id="KW-1185">Reference proteome</keyword>
<reference evidence="4 5" key="1">
    <citation type="journal article" date="2020" name="Mol. Plant">
        <title>The Chromosome-Based Rubber Tree Genome Provides New Insights into Spurge Genome Evolution and Rubber Biosynthesis.</title>
        <authorList>
            <person name="Liu J."/>
            <person name="Shi C."/>
            <person name="Shi C.C."/>
            <person name="Li W."/>
            <person name="Zhang Q.J."/>
            <person name="Zhang Y."/>
            <person name="Li K."/>
            <person name="Lu H.F."/>
            <person name="Shi C."/>
            <person name="Zhu S.T."/>
            <person name="Xiao Z.Y."/>
            <person name="Nan H."/>
            <person name="Yue Y."/>
            <person name="Zhu X.G."/>
            <person name="Wu Y."/>
            <person name="Hong X.N."/>
            <person name="Fan G.Y."/>
            <person name="Tong Y."/>
            <person name="Zhang D."/>
            <person name="Mao C.L."/>
            <person name="Liu Y.L."/>
            <person name="Hao S.J."/>
            <person name="Liu W.Q."/>
            <person name="Lv M.Q."/>
            <person name="Zhang H.B."/>
            <person name="Liu Y."/>
            <person name="Hu-Tang G.R."/>
            <person name="Wang J.P."/>
            <person name="Wang J.H."/>
            <person name="Sun Y.H."/>
            <person name="Ni S.B."/>
            <person name="Chen W.B."/>
            <person name="Zhang X.C."/>
            <person name="Jiao Y.N."/>
            <person name="Eichler E.E."/>
            <person name="Li G.H."/>
            <person name="Liu X."/>
            <person name="Gao L.Z."/>
        </authorList>
    </citation>
    <scope>NUCLEOTIDE SEQUENCE [LARGE SCALE GENOMIC DNA]</scope>
    <source>
        <strain evidence="5">cv. GT1</strain>
        <tissue evidence="4">Leaf</tissue>
    </source>
</reference>
<name>A0A6A6L0Y9_HEVBR</name>
<keyword evidence="3" id="KW-0503">Monooxygenase</keyword>
<dbReference type="GO" id="GO:0005506">
    <property type="term" value="F:iron ion binding"/>
    <property type="evidence" value="ECO:0007669"/>
    <property type="project" value="InterPro"/>
</dbReference>
<proteinExistence type="inferred from homology"/>
<dbReference type="InterPro" id="IPR036396">
    <property type="entry name" value="Cyt_P450_sf"/>
</dbReference>
<dbReference type="SUPFAM" id="SSF48264">
    <property type="entry name" value="Cytochrome P450"/>
    <property type="match status" value="1"/>
</dbReference>
<dbReference type="GO" id="GO:0020037">
    <property type="term" value="F:heme binding"/>
    <property type="evidence" value="ECO:0007669"/>
    <property type="project" value="InterPro"/>
</dbReference>
<dbReference type="InterPro" id="IPR017972">
    <property type="entry name" value="Cyt_P450_CS"/>
</dbReference>
<dbReference type="Proteomes" id="UP000467840">
    <property type="component" value="Chromosome 7"/>
</dbReference>
<protein>
    <recommendedName>
        <fullName evidence="6">Cytochrome P450</fullName>
    </recommendedName>
</protein>
<dbReference type="PRINTS" id="PR00385">
    <property type="entry name" value="P450"/>
</dbReference>
<evidence type="ECO:0000256" key="1">
    <source>
        <dbReference type="ARBA" id="ARBA00010617"/>
    </source>
</evidence>
<dbReference type="GO" id="GO:0016705">
    <property type="term" value="F:oxidoreductase activity, acting on paired donors, with incorporation or reduction of molecular oxygen"/>
    <property type="evidence" value="ECO:0007669"/>
    <property type="project" value="InterPro"/>
</dbReference>
<comment type="similarity">
    <text evidence="1 3">Belongs to the cytochrome P450 family.</text>
</comment>
<keyword evidence="3" id="KW-0560">Oxidoreductase</keyword>
<dbReference type="EMBL" id="JAAGAX010000013">
    <property type="protein sequence ID" value="KAF2294025.1"/>
    <property type="molecule type" value="Genomic_DNA"/>
</dbReference>
<dbReference type="PANTHER" id="PTHR47950:SF15">
    <property type="entry name" value="CYTOCHROME P450"/>
    <property type="match status" value="1"/>
</dbReference>
<sequence length="294" mass="33773">METVVIQSAKAAAELFKNHDVNFCDRKCIHVLTSHNYRDGSLAVGQFSPYWRMLRRLCSVEMMTNRRIDETTSIRRKCIDQMIRSIEDDVVAATARGESIVINLPKYLFLMAFNIVGNLMLSRDVLDSQTGSETTSAIIEWAMAELLRKPEVMKRVKEELHEVVGVNRLVEESDIEKLPYLQALFKETLRRDPDSWEDPLAFKPDRFLDSNIDYKGQNFELIPFGSGRRICVGMLLVQRVVLLGLASLINCFDWELDKDSTPETLDMKERIGVTVRKLVPLNVIPKRHPRIMAT</sequence>
<gene>
    <name evidence="4" type="ORF">GH714_006730</name>
</gene>
<comment type="cofactor">
    <cofactor evidence="2">
        <name>heme</name>
        <dbReference type="ChEBI" id="CHEBI:30413"/>
    </cofactor>
</comment>
<dbReference type="AlphaFoldDB" id="A0A6A6L0Y9"/>
<dbReference type="PRINTS" id="PR00463">
    <property type="entry name" value="EP450I"/>
</dbReference>
<dbReference type="PROSITE" id="PS00086">
    <property type="entry name" value="CYTOCHROME_P450"/>
    <property type="match status" value="1"/>
</dbReference>
<evidence type="ECO:0008006" key="6">
    <source>
        <dbReference type="Google" id="ProtNLM"/>
    </source>
</evidence>
<dbReference type="Gene3D" id="1.10.630.10">
    <property type="entry name" value="Cytochrome P450"/>
    <property type="match status" value="3"/>
</dbReference>
<organism evidence="4 5">
    <name type="scientific">Hevea brasiliensis</name>
    <name type="common">Para rubber tree</name>
    <name type="synonym">Siphonia brasiliensis</name>
    <dbReference type="NCBI Taxonomy" id="3981"/>
    <lineage>
        <taxon>Eukaryota</taxon>
        <taxon>Viridiplantae</taxon>
        <taxon>Streptophyta</taxon>
        <taxon>Embryophyta</taxon>
        <taxon>Tracheophyta</taxon>
        <taxon>Spermatophyta</taxon>
        <taxon>Magnoliopsida</taxon>
        <taxon>eudicotyledons</taxon>
        <taxon>Gunneridae</taxon>
        <taxon>Pentapetalae</taxon>
        <taxon>rosids</taxon>
        <taxon>fabids</taxon>
        <taxon>Malpighiales</taxon>
        <taxon>Euphorbiaceae</taxon>
        <taxon>Crotonoideae</taxon>
        <taxon>Micrandreae</taxon>
        <taxon>Hevea</taxon>
    </lineage>
</organism>
<dbReference type="InterPro" id="IPR001128">
    <property type="entry name" value="Cyt_P450"/>
</dbReference>
<evidence type="ECO:0000256" key="2">
    <source>
        <dbReference type="PIRSR" id="PIRSR602401-1"/>
    </source>
</evidence>
<keyword evidence="2 3" id="KW-0408">Iron</keyword>
<keyword evidence="2 3" id="KW-0349">Heme</keyword>
<comment type="caution">
    <text evidence="4">The sequence shown here is derived from an EMBL/GenBank/DDBJ whole genome shotgun (WGS) entry which is preliminary data.</text>
</comment>
<feature type="binding site" description="axial binding residue" evidence="2">
    <location>
        <position position="231"/>
    </location>
    <ligand>
        <name>heme</name>
        <dbReference type="ChEBI" id="CHEBI:30413"/>
    </ligand>
    <ligandPart>
        <name>Fe</name>
        <dbReference type="ChEBI" id="CHEBI:18248"/>
    </ligandPart>
</feature>
<evidence type="ECO:0000256" key="3">
    <source>
        <dbReference type="RuleBase" id="RU000461"/>
    </source>
</evidence>